<dbReference type="EMBL" id="BSNZ01000005">
    <property type="protein sequence ID" value="GLQ83934.1"/>
    <property type="molecule type" value="Genomic_DNA"/>
</dbReference>
<dbReference type="Proteomes" id="UP001156708">
    <property type="component" value="Unassembled WGS sequence"/>
</dbReference>
<evidence type="ECO:0000313" key="2">
    <source>
        <dbReference type="EMBL" id="GLQ83934.1"/>
    </source>
</evidence>
<proteinExistence type="predicted"/>
<feature type="region of interest" description="Disordered" evidence="1">
    <location>
        <begin position="1"/>
        <end position="55"/>
    </location>
</feature>
<organism evidence="2 3">
    <name type="scientific">Gluconobacter sphaericus NBRC 12467</name>
    <dbReference type="NCBI Taxonomy" id="1307951"/>
    <lineage>
        <taxon>Bacteria</taxon>
        <taxon>Pseudomonadati</taxon>
        <taxon>Pseudomonadota</taxon>
        <taxon>Alphaproteobacteria</taxon>
        <taxon>Acetobacterales</taxon>
        <taxon>Acetobacteraceae</taxon>
        <taxon>Gluconobacter</taxon>
    </lineage>
</organism>
<reference evidence="3" key="1">
    <citation type="journal article" date="2019" name="Int. J. Syst. Evol. Microbiol.">
        <title>The Global Catalogue of Microorganisms (GCM) 10K type strain sequencing project: providing services to taxonomists for standard genome sequencing and annotation.</title>
        <authorList>
            <consortium name="The Broad Institute Genomics Platform"/>
            <consortium name="The Broad Institute Genome Sequencing Center for Infectious Disease"/>
            <person name="Wu L."/>
            <person name="Ma J."/>
        </authorList>
    </citation>
    <scope>NUCLEOTIDE SEQUENCE [LARGE SCALE GENOMIC DNA]</scope>
    <source>
        <strain evidence="3">NBRC 12467</strain>
    </source>
</reference>
<protein>
    <submittedName>
        <fullName evidence="2">Uncharacterized protein</fullName>
    </submittedName>
</protein>
<keyword evidence="3" id="KW-1185">Reference proteome</keyword>
<gene>
    <name evidence="2" type="ORF">GCM10007872_08420</name>
</gene>
<name>A0AA37WAS8_9PROT</name>
<accession>A0AA37WAS8</accession>
<evidence type="ECO:0000256" key="1">
    <source>
        <dbReference type="SAM" id="MobiDB-lite"/>
    </source>
</evidence>
<dbReference type="AlphaFoldDB" id="A0AA37WAS8"/>
<comment type="caution">
    <text evidence="2">The sequence shown here is derived from an EMBL/GenBank/DDBJ whole genome shotgun (WGS) entry which is preliminary data.</text>
</comment>
<feature type="compositionally biased region" description="Basic and acidic residues" evidence="1">
    <location>
        <begin position="9"/>
        <end position="20"/>
    </location>
</feature>
<evidence type="ECO:0000313" key="3">
    <source>
        <dbReference type="Proteomes" id="UP001156708"/>
    </source>
</evidence>
<sequence length="55" mass="6216">MTLIFARRLPREQKRYKPDGKNQQTSPGGMQKALPDHEKNGCLKDQSPNADYGLS</sequence>